<dbReference type="Proteomes" id="UP000761534">
    <property type="component" value="Unassembled WGS sequence"/>
</dbReference>
<evidence type="ECO:0000313" key="2">
    <source>
        <dbReference type="Proteomes" id="UP000761534"/>
    </source>
</evidence>
<proteinExistence type="predicted"/>
<accession>A0A642V192</accession>
<evidence type="ECO:0000313" key="1">
    <source>
        <dbReference type="EMBL" id="KAA8910483.1"/>
    </source>
</evidence>
<name>A0A642V192_9ASCO</name>
<sequence>MAILCLSSKRTRRVSSAWETIVLYPNSTKPIQDGGYGRISKKSINIGSVVFFSKRKRQKVSVCSREVYIIGFQYCGGLGTMIPYCLNSDGITATSSPLYATLTNTNKCTHKNGTSVLKPARLPSMGFRLCLGKYVLESNRKYEDLNCNSVSGPTCNLAVSSTTDSSLH</sequence>
<dbReference type="VEuPathDB" id="FungiDB:TRICI_004120"/>
<comment type="caution">
    <text evidence="1">The sequence shown here is derived from an EMBL/GenBank/DDBJ whole genome shotgun (WGS) entry which is preliminary data.</text>
</comment>
<keyword evidence="2" id="KW-1185">Reference proteome</keyword>
<organism evidence="1 2">
    <name type="scientific">Trichomonascus ciferrii</name>
    <dbReference type="NCBI Taxonomy" id="44093"/>
    <lineage>
        <taxon>Eukaryota</taxon>
        <taxon>Fungi</taxon>
        <taxon>Dikarya</taxon>
        <taxon>Ascomycota</taxon>
        <taxon>Saccharomycotina</taxon>
        <taxon>Dipodascomycetes</taxon>
        <taxon>Dipodascales</taxon>
        <taxon>Trichomonascaceae</taxon>
        <taxon>Trichomonascus</taxon>
        <taxon>Trichomonascus ciferrii complex</taxon>
    </lineage>
</organism>
<dbReference type="EMBL" id="SWFS01000316">
    <property type="protein sequence ID" value="KAA8910483.1"/>
    <property type="molecule type" value="Genomic_DNA"/>
</dbReference>
<dbReference type="AlphaFoldDB" id="A0A642V192"/>
<reference evidence="1" key="1">
    <citation type="journal article" date="2019" name="G3 (Bethesda)">
        <title>Genome Assemblies of Two Rare Opportunistic Yeast Pathogens: Diutina rugosa (syn. Candida rugosa) and Trichomonascus ciferrii (syn. Candida ciferrii).</title>
        <authorList>
            <person name="Mixao V."/>
            <person name="Saus E."/>
            <person name="Hansen A.P."/>
            <person name="Lass-Florl C."/>
            <person name="Gabaldon T."/>
        </authorList>
    </citation>
    <scope>NUCLEOTIDE SEQUENCE</scope>
    <source>
        <strain evidence="1">CBS 4856</strain>
    </source>
</reference>
<protein>
    <submittedName>
        <fullName evidence="1">Uncharacterized protein</fullName>
    </submittedName>
</protein>
<gene>
    <name evidence="1" type="ORF">TRICI_004120</name>
</gene>